<reference evidence="4 5" key="1">
    <citation type="journal article" date="2015" name="Genome Biol. Evol.">
        <title>Comparative Genomics of a Bacterivorous Green Alga Reveals Evolutionary Causalities and Consequences of Phago-Mixotrophic Mode of Nutrition.</title>
        <authorList>
            <person name="Burns J.A."/>
            <person name="Paasch A."/>
            <person name="Narechania A."/>
            <person name="Kim E."/>
        </authorList>
    </citation>
    <scope>NUCLEOTIDE SEQUENCE [LARGE SCALE GENOMIC DNA]</scope>
    <source>
        <strain evidence="4 5">PLY_AMNH</strain>
    </source>
</reference>
<feature type="domain" description="Fe2OG dioxygenase" evidence="3">
    <location>
        <begin position="208"/>
        <end position="314"/>
    </location>
</feature>
<dbReference type="InterPro" id="IPR050231">
    <property type="entry name" value="Iron_ascorbate_oxido_reductase"/>
</dbReference>
<comment type="caution">
    <text evidence="4">The sequence shown here is derived from an EMBL/GenBank/DDBJ whole genome shotgun (WGS) entry which is preliminary data.</text>
</comment>
<dbReference type="Pfam" id="PF14226">
    <property type="entry name" value="DIOX_N"/>
    <property type="match status" value="1"/>
</dbReference>
<evidence type="ECO:0000313" key="4">
    <source>
        <dbReference type="EMBL" id="KAK3271330.1"/>
    </source>
</evidence>
<dbReference type="Pfam" id="PF03171">
    <property type="entry name" value="2OG-FeII_Oxy"/>
    <property type="match status" value="1"/>
</dbReference>
<keyword evidence="1" id="KW-0408">Iron</keyword>
<dbReference type="PROSITE" id="PS51471">
    <property type="entry name" value="FE2OG_OXY"/>
    <property type="match status" value="1"/>
</dbReference>
<name>A0AAE0G4A8_9CHLO</name>
<keyword evidence="1" id="KW-0479">Metal-binding</keyword>
<accession>A0AAE0G4A8</accession>
<dbReference type="AlphaFoldDB" id="A0AAE0G4A8"/>
<dbReference type="EMBL" id="LGRX02009839">
    <property type="protein sequence ID" value="KAK3271330.1"/>
    <property type="molecule type" value="Genomic_DNA"/>
</dbReference>
<dbReference type="PANTHER" id="PTHR47990">
    <property type="entry name" value="2-OXOGLUTARATE (2OG) AND FE(II)-DEPENDENT OXYGENASE SUPERFAMILY PROTEIN-RELATED"/>
    <property type="match status" value="1"/>
</dbReference>
<dbReference type="Gene3D" id="2.60.120.330">
    <property type="entry name" value="B-lactam Antibiotic, Isopenicillin N Synthase, Chain"/>
    <property type="match status" value="1"/>
</dbReference>
<dbReference type="InterPro" id="IPR027443">
    <property type="entry name" value="IPNS-like_sf"/>
</dbReference>
<feature type="region of interest" description="Disordered" evidence="2">
    <location>
        <begin position="347"/>
        <end position="368"/>
    </location>
</feature>
<comment type="similarity">
    <text evidence="1">Belongs to the iron/ascorbate-dependent oxidoreductase family.</text>
</comment>
<keyword evidence="1" id="KW-0560">Oxidoreductase</keyword>
<evidence type="ECO:0000256" key="2">
    <source>
        <dbReference type="SAM" id="MobiDB-lite"/>
    </source>
</evidence>
<dbReference type="InterPro" id="IPR044861">
    <property type="entry name" value="IPNS-like_FE2OG_OXY"/>
</dbReference>
<keyword evidence="5" id="KW-1185">Reference proteome</keyword>
<dbReference type="InterPro" id="IPR026992">
    <property type="entry name" value="DIOX_N"/>
</dbReference>
<evidence type="ECO:0000313" key="5">
    <source>
        <dbReference type="Proteomes" id="UP001190700"/>
    </source>
</evidence>
<dbReference type="GO" id="GO:0046872">
    <property type="term" value="F:metal ion binding"/>
    <property type="evidence" value="ECO:0007669"/>
    <property type="project" value="UniProtKB-KW"/>
</dbReference>
<dbReference type="GO" id="GO:0016491">
    <property type="term" value="F:oxidoreductase activity"/>
    <property type="evidence" value="ECO:0007669"/>
    <property type="project" value="UniProtKB-KW"/>
</dbReference>
<evidence type="ECO:0000259" key="3">
    <source>
        <dbReference type="PROSITE" id="PS51471"/>
    </source>
</evidence>
<dbReference type="SUPFAM" id="SSF51197">
    <property type="entry name" value="Clavaminate synthase-like"/>
    <property type="match status" value="1"/>
</dbReference>
<sequence>MLFRTATALIVAASAYCLPYCLAALFSHHRRRCKGLTVIRFDLLEARDANELNRLRHALSTDGFVHLVEHGTCPAPVLAAARAFFALPADIKARFSHPRKGFVPVNGCVNAVRPPALHEKFSCGRVSGVDRTDPYYCPYDSSPYGSVEEAQLYFGDENIFPDEVAAPCFQALYEGYYEAMEALVRSLHAAIAISLGLDEHFFEAALAKHVTNLAALHYPGGVAEADNLRVKPHTDPTTLTILAHEGGDASGLQVLAHTDDLTDRWVDVGRHADALVVNVGDLLKFWTNGHLTSTRHRVKGCMEPRLSLVYFCNPGYDTWIEAPPALCPHGPRARFVPFRSGDRSHFAQQARDQQGLPDRQLLSKRRER</sequence>
<organism evidence="4 5">
    <name type="scientific">Cymbomonas tetramitiformis</name>
    <dbReference type="NCBI Taxonomy" id="36881"/>
    <lineage>
        <taxon>Eukaryota</taxon>
        <taxon>Viridiplantae</taxon>
        <taxon>Chlorophyta</taxon>
        <taxon>Pyramimonadophyceae</taxon>
        <taxon>Pyramimonadales</taxon>
        <taxon>Pyramimonadaceae</taxon>
        <taxon>Cymbomonas</taxon>
    </lineage>
</organism>
<gene>
    <name evidence="4" type="ORF">CYMTET_20314</name>
</gene>
<dbReference type="InterPro" id="IPR005123">
    <property type="entry name" value="Oxoglu/Fe-dep_dioxygenase_dom"/>
</dbReference>
<proteinExistence type="inferred from homology"/>
<evidence type="ECO:0000256" key="1">
    <source>
        <dbReference type="RuleBase" id="RU003682"/>
    </source>
</evidence>
<dbReference type="Proteomes" id="UP001190700">
    <property type="component" value="Unassembled WGS sequence"/>
</dbReference>
<dbReference type="PRINTS" id="PR00682">
    <property type="entry name" value="IPNSYNTHASE"/>
</dbReference>
<protein>
    <recommendedName>
        <fullName evidence="3">Fe2OG dioxygenase domain-containing protein</fullName>
    </recommendedName>
</protein>